<dbReference type="Proteomes" id="UP000198510">
    <property type="component" value="Unassembled WGS sequence"/>
</dbReference>
<feature type="modified residue" description="N6-(pyridoxal phosphate)lysine" evidence="3">
    <location>
        <position position="207"/>
    </location>
</feature>
<accession>A0A1G9HJ78</accession>
<keyword evidence="6" id="KW-1185">Reference proteome</keyword>
<dbReference type="Gene3D" id="3.90.1150.10">
    <property type="entry name" value="Aspartate Aminotransferase, domain 1"/>
    <property type="match status" value="1"/>
</dbReference>
<evidence type="ECO:0000256" key="2">
    <source>
        <dbReference type="ARBA" id="ARBA00022898"/>
    </source>
</evidence>
<comment type="cofactor">
    <cofactor evidence="1 4">
        <name>pyridoxal 5'-phosphate</name>
        <dbReference type="ChEBI" id="CHEBI:597326"/>
    </cofactor>
</comment>
<dbReference type="PANTHER" id="PTHR11808">
    <property type="entry name" value="TRANS-SULFURATION ENZYME FAMILY MEMBER"/>
    <property type="match status" value="1"/>
</dbReference>
<dbReference type="Pfam" id="PF01053">
    <property type="entry name" value="Cys_Met_Meta_PP"/>
    <property type="match status" value="1"/>
</dbReference>
<keyword evidence="2 3" id="KW-0663">Pyridoxal phosphate</keyword>
<dbReference type="PIRSF" id="PIRSF001434">
    <property type="entry name" value="CGS"/>
    <property type="match status" value="1"/>
</dbReference>
<dbReference type="OrthoDB" id="634606at2"/>
<dbReference type="PROSITE" id="PS00868">
    <property type="entry name" value="CYS_MET_METAB_PP"/>
    <property type="match status" value="1"/>
</dbReference>
<dbReference type="EMBL" id="FNFO01000004">
    <property type="protein sequence ID" value="SDL12563.1"/>
    <property type="molecule type" value="Genomic_DNA"/>
</dbReference>
<dbReference type="GO" id="GO:0016846">
    <property type="term" value="F:carbon-sulfur lyase activity"/>
    <property type="evidence" value="ECO:0007669"/>
    <property type="project" value="TreeGrafter"/>
</dbReference>
<dbReference type="RefSeq" id="WP_089682554.1">
    <property type="nucleotide sequence ID" value="NZ_FNFO01000004.1"/>
</dbReference>
<dbReference type="GO" id="GO:0005737">
    <property type="term" value="C:cytoplasm"/>
    <property type="evidence" value="ECO:0007669"/>
    <property type="project" value="TreeGrafter"/>
</dbReference>
<dbReference type="PANTHER" id="PTHR11808:SF80">
    <property type="entry name" value="CYSTATHIONINE GAMMA-LYASE"/>
    <property type="match status" value="1"/>
</dbReference>
<dbReference type="CDD" id="cd00614">
    <property type="entry name" value="CGS_like"/>
    <property type="match status" value="1"/>
</dbReference>
<dbReference type="InterPro" id="IPR015421">
    <property type="entry name" value="PyrdxlP-dep_Trfase_major"/>
</dbReference>
<dbReference type="SUPFAM" id="SSF53383">
    <property type="entry name" value="PLP-dependent transferases"/>
    <property type="match status" value="1"/>
</dbReference>
<proteinExistence type="inferred from homology"/>
<reference evidence="5 6" key="1">
    <citation type="submission" date="2016-10" db="EMBL/GenBank/DDBJ databases">
        <authorList>
            <person name="de Groot N.N."/>
        </authorList>
    </citation>
    <scope>NUCLEOTIDE SEQUENCE [LARGE SCALE GENOMIC DNA]</scope>
    <source>
        <strain evidence="5 6">DSM 25186</strain>
    </source>
</reference>
<dbReference type="InterPro" id="IPR000277">
    <property type="entry name" value="Cys/Met-Metab_PyrdxlP-dep_enz"/>
</dbReference>
<keyword evidence="5" id="KW-0456">Lyase</keyword>
<name>A0A1G9HJ78_9BACT</name>
<evidence type="ECO:0000256" key="1">
    <source>
        <dbReference type="ARBA" id="ARBA00001933"/>
    </source>
</evidence>
<dbReference type="InterPro" id="IPR015422">
    <property type="entry name" value="PyrdxlP-dep_Trfase_small"/>
</dbReference>
<comment type="similarity">
    <text evidence="4">Belongs to the trans-sulfuration enzymes family.</text>
</comment>
<protein>
    <submittedName>
        <fullName evidence="5">Cystathionine beta-lyase/cystathionine gamma-synthase</fullName>
    </submittedName>
</protein>
<dbReference type="GO" id="GO:0019346">
    <property type="term" value="P:transsulfuration"/>
    <property type="evidence" value="ECO:0007669"/>
    <property type="project" value="InterPro"/>
</dbReference>
<dbReference type="STRING" id="1075417.SAMN05421823_104443"/>
<dbReference type="InterPro" id="IPR054542">
    <property type="entry name" value="Cys_met_metab_PP"/>
</dbReference>
<dbReference type="InterPro" id="IPR015424">
    <property type="entry name" value="PyrdxlP-dep_Trfase"/>
</dbReference>
<gene>
    <name evidence="5" type="ORF">SAMN05421823_104443</name>
</gene>
<organism evidence="5 6">
    <name type="scientific">Catalinimonas alkaloidigena</name>
    <dbReference type="NCBI Taxonomy" id="1075417"/>
    <lineage>
        <taxon>Bacteria</taxon>
        <taxon>Pseudomonadati</taxon>
        <taxon>Bacteroidota</taxon>
        <taxon>Cytophagia</taxon>
        <taxon>Cytophagales</taxon>
        <taxon>Catalimonadaceae</taxon>
        <taxon>Catalinimonas</taxon>
    </lineage>
</organism>
<evidence type="ECO:0000256" key="4">
    <source>
        <dbReference type="RuleBase" id="RU362118"/>
    </source>
</evidence>
<sequence>MSSPDLSYILNELGEDHSLHYGAVSPPIYQTTNFCFRDVAHMREALQHESSIPFYTRGTNPTIDVVRKKLAALEGAEDALLFASGSAAVAAAVMVHLRAGDHVVCVQKPYSWSNKLLNVMLARFGVTTTMIDGTRPEAFAEALQPATKLIFLESPNSTTYELQDLAAVAKLARARGIVTVIDNSTASPLGQQPIALGIDLVVHSATKYIGGHSDAIAGVVCGTHAMMERIFASEFMTLGGVLSPFNAWLLLRGLRTLPLRYERSCRTAERLVAFLETHPGVERVYYPFSETHPQHELARQQMTWAGGQFSVLLRTQAWDAVERFCNTLKRFLLGCSWGGHESLAFPMCTLYDSANYQAVLPFNLVRFYAGLEEPEVLIEDLRRALAAMDAVPQPAKPH</sequence>
<evidence type="ECO:0000256" key="3">
    <source>
        <dbReference type="PIRSR" id="PIRSR001434-2"/>
    </source>
</evidence>
<dbReference type="FunFam" id="3.40.640.10:FF:000046">
    <property type="entry name" value="Cystathionine gamma-lyase"/>
    <property type="match status" value="1"/>
</dbReference>
<dbReference type="GO" id="GO:0030170">
    <property type="term" value="F:pyridoxal phosphate binding"/>
    <property type="evidence" value="ECO:0007669"/>
    <property type="project" value="InterPro"/>
</dbReference>
<evidence type="ECO:0000313" key="5">
    <source>
        <dbReference type="EMBL" id="SDL12563.1"/>
    </source>
</evidence>
<dbReference type="Gene3D" id="3.40.640.10">
    <property type="entry name" value="Type I PLP-dependent aspartate aminotransferase-like (Major domain)"/>
    <property type="match status" value="1"/>
</dbReference>
<dbReference type="AlphaFoldDB" id="A0A1G9HJ78"/>
<evidence type="ECO:0000313" key="6">
    <source>
        <dbReference type="Proteomes" id="UP000198510"/>
    </source>
</evidence>